<evidence type="ECO:0000256" key="7">
    <source>
        <dbReference type="SAM" id="MobiDB-lite"/>
    </source>
</evidence>
<dbReference type="RefSeq" id="WP_240172026.1">
    <property type="nucleotide sequence ID" value="NZ_CP092365.1"/>
</dbReference>
<dbReference type="PRINTS" id="PR01217">
    <property type="entry name" value="PRICHEXTENSN"/>
</dbReference>
<feature type="compositionally biased region" description="Pro residues" evidence="7">
    <location>
        <begin position="132"/>
        <end position="172"/>
    </location>
</feature>
<name>A0ABY3U1C8_9MYCO</name>
<feature type="region of interest" description="Disordered" evidence="7">
    <location>
        <begin position="1"/>
        <end position="83"/>
    </location>
</feature>
<sequence>MGWANDPYTRAGSGPDSPPPQWAEPTVVDYPLYPDPAYAGEQQPYTAGYTVPGVPAPPPAPTGYWQPPPGEPPASRPPPPPEPPRTPRWLWLLTGATVLLVVGLVVALVITGTSDSDRTAVPPLTPTLTPSSPVPTAPQRPRVPPPPTRTSPGPTPPSPTSPAPPTSTPPPGATQAVSYQVSGSGKALSIAYIDSGGVLQTDFNVVLPWSMQVSLDASVSDAAMVTVITAGTQVTCSLSVDGEQVRRHSGAFLTICAAAG</sequence>
<gene>
    <name evidence="9" type="ORF">MIU77_05630</name>
</gene>
<dbReference type="Proteomes" id="UP001055200">
    <property type="component" value="Chromosome"/>
</dbReference>
<proteinExistence type="inferred from homology"/>
<feature type="compositionally biased region" description="Low complexity" evidence="7">
    <location>
        <begin position="119"/>
        <end position="131"/>
    </location>
</feature>
<organism evidence="9 10">
    <name type="scientific">Mycolicibacillus parakoreensis</name>
    <dbReference type="NCBI Taxonomy" id="1069221"/>
    <lineage>
        <taxon>Bacteria</taxon>
        <taxon>Bacillati</taxon>
        <taxon>Actinomycetota</taxon>
        <taxon>Actinomycetes</taxon>
        <taxon>Mycobacteriales</taxon>
        <taxon>Mycobacteriaceae</taxon>
        <taxon>Mycolicibacillus</taxon>
    </lineage>
</organism>
<evidence type="ECO:0000256" key="6">
    <source>
        <dbReference type="ARBA" id="ARBA00023136"/>
    </source>
</evidence>
<evidence type="ECO:0000256" key="5">
    <source>
        <dbReference type="ARBA" id="ARBA00022989"/>
    </source>
</evidence>
<feature type="compositionally biased region" description="Pro residues" evidence="7">
    <location>
        <begin position="54"/>
        <end position="83"/>
    </location>
</feature>
<keyword evidence="4 8" id="KW-0812">Transmembrane</keyword>
<evidence type="ECO:0000313" key="10">
    <source>
        <dbReference type="Proteomes" id="UP001055200"/>
    </source>
</evidence>
<accession>A0ABY3U1C8</accession>
<dbReference type="EMBL" id="CP092365">
    <property type="protein sequence ID" value="ULN53782.1"/>
    <property type="molecule type" value="Genomic_DNA"/>
</dbReference>
<evidence type="ECO:0000256" key="3">
    <source>
        <dbReference type="ARBA" id="ARBA00022475"/>
    </source>
</evidence>
<comment type="subcellular location">
    <subcellularLocation>
        <location evidence="1">Cell membrane</location>
    </subcellularLocation>
</comment>
<reference evidence="9" key="1">
    <citation type="submission" date="2022-08" db="EMBL/GenBank/DDBJ databases">
        <title>Complete genome sequence of 14 non-tuberculosis mycobacteria type-strains.</title>
        <authorList>
            <person name="Igarashi Y."/>
            <person name="Osugi A."/>
            <person name="Mitarai S."/>
        </authorList>
    </citation>
    <scope>NUCLEOTIDE SEQUENCE</scope>
    <source>
        <strain evidence="9">DSM 45575</strain>
    </source>
</reference>
<evidence type="ECO:0000256" key="8">
    <source>
        <dbReference type="SAM" id="Phobius"/>
    </source>
</evidence>
<evidence type="ECO:0000256" key="4">
    <source>
        <dbReference type="ARBA" id="ARBA00022692"/>
    </source>
</evidence>
<keyword evidence="3" id="KW-1003">Cell membrane</keyword>
<feature type="region of interest" description="Disordered" evidence="7">
    <location>
        <begin position="115"/>
        <end position="177"/>
    </location>
</feature>
<dbReference type="Gene3D" id="2.60.40.2880">
    <property type="entry name" value="MmpS1-5, C-terminal soluble domain"/>
    <property type="match status" value="1"/>
</dbReference>
<feature type="transmembrane region" description="Helical" evidence="8">
    <location>
        <begin position="89"/>
        <end position="110"/>
    </location>
</feature>
<keyword evidence="5 8" id="KW-1133">Transmembrane helix</keyword>
<keyword evidence="10" id="KW-1185">Reference proteome</keyword>
<keyword evidence="6 8" id="KW-0472">Membrane</keyword>
<protein>
    <submittedName>
        <fullName evidence="9">MmpS family protein</fullName>
    </submittedName>
</protein>
<dbReference type="InterPro" id="IPR038468">
    <property type="entry name" value="MmpS_C"/>
</dbReference>
<comment type="similarity">
    <text evidence="2">Belongs to the MmpS family.</text>
</comment>
<dbReference type="Pfam" id="PF05423">
    <property type="entry name" value="Mycobact_memb"/>
    <property type="match status" value="1"/>
</dbReference>
<evidence type="ECO:0000256" key="1">
    <source>
        <dbReference type="ARBA" id="ARBA00004236"/>
    </source>
</evidence>
<dbReference type="InterPro" id="IPR008693">
    <property type="entry name" value="MmpS"/>
</dbReference>
<evidence type="ECO:0000256" key="2">
    <source>
        <dbReference type="ARBA" id="ARBA00007531"/>
    </source>
</evidence>
<evidence type="ECO:0000313" key="9">
    <source>
        <dbReference type="EMBL" id="ULN53782.1"/>
    </source>
</evidence>